<dbReference type="CDD" id="cd21159">
    <property type="entry name" value="XendoU"/>
    <property type="match status" value="1"/>
</dbReference>
<dbReference type="AlphaFoldDB" id="E9H119"/>
<accession>E9H119</accession>
<dbReference type="InterPro" id="IPR037227">
    <property type="entry name" value="EndoU-like"/>
</dbReference>
<sequence>MKCIAVMAVCVISALHVKANAVERATVTDAELQALSQQLHIDDVNAVQGIVFNMQSTTTSGSTTGKAPLPLFSSVPAGAFSGPTVSKLLALFDNYDENCKVTEVITAEEQTENDAFLDAILGTSVMQQAHQFLVSKGLADSSVAVFKEYLRQIWLGQYNRGGGYQSSSGFEHIFLGEKDNTTIQGYHSWFKYYRDEQAGKINYLGYLHNINLGVSSVIDLPMSWNGLYKSISSISISGSPEIELALATVCFLARPNAKCPLYGANATPYAYQTYTLTYNGKTYVGSAYPTY</sequence>
<dbReference type="PANTHER" id="PTHR12439">
    <property type="entry name" value="PLACENTAL PROTEIN 11-RELATED"/>
    <property type="match status" value="1"/>
</dbReference>
<evidence type="ECO:0000256" key="9">
    <source>
        <dbReference type="ARBA" id="ARBA00023211"/>
    </source>
</evidence>
<dbReference type="GO" id="GO:0016829">
    <property type="term" value="F:lyase activity"/>
    <property type="evidence" value="ECO:0007669"/>
    <property type="project" value="UniProtKB-KW"/>
</dbReference>
<comment type="similarity">
    <text evidence="2 11">Belongs to the ENDOU family.</text>
</comment>
<dbReference type="GO" id="GO:0003723">
    <property type="term" value="F:RNA binding"/>
    <property type="evidence" value="ECO:0007669"/>
    <property type="project" value="UniProtKB-UniRule"/>
</dbReference>
<evidence type="ECO:0000256" key="11">
    <source>
        <dbReference type="RuleBase" id="RU367085"/>
    </source>
</evidence>
<dbReference type="Pfam" id="PF09412">
    <property type="entry name" value="XendoU"/>
    <property type="match status" value="1"/>
</dbReference>
<dbReference type="InParanoid" id="E9H119"/>
<keyword evidence="4 11" id="KW-0540">Nuclease</keyword>
<dbReference type="OrthoDB" id="430326at2759"/>
<dbReference type="InterPro" id="IPR039787">
    <property type="entry name" value="ENDOU"/>
</dbReference>
<feature type="signal peptide" evidence="11">
    <location>
        <begin position="1"/>
        <end position="19"/>
    </location>
</feature>
<evidence type="ECO:0000256" key="10">
    <source>
        <dbReference type="ARBA" id="ARBA00023239"/>
    </source>
</evidence>
<feature type="domain" description="EndoU" evidence="12">
    <location>
        <begin position="28"/>
        <end position="291"/>
    </location>
</feature>
<keyword evidence="10" id="KW-0456">Lyase</keyword>
<keyword evidence="8 11" id="KW-0694">RNA-binding</keyword>
<keyword evidence="6 11" id="KW-0255">Endonuclease</keyword>
<evidence type="ECO:0000256" key="8">
    <source>
        <dbReference type="ARBA" id="ARBA00022884"/>
    </source>
</evidence>
<keyword evidence="5 11" id="KW-0479">Metal-binding</keyword>
<dbReference type="PROSITE" id="PS51959">
    <property type="entry name" value="ENDOU"/>
    <property type="match status" value="1"/>
</dbReference>
<evidence type="ECO:0000256" key="3">
    <source>
        <dbReference type="ARBA" id="ARBA00011245"/>
    </source>
</evidence>
<comment type="cofactor">
    <cofactor evidence="1 11">
        <name>Mn(2+)</name>
        <dbReference type="ChEBI" id="CHEBI:29035"/>
    </cofactor>
</comment>
<dbReference type="HOGENOM" id="CLU_048034_1_0_1"/>
<gene>
    <name evidence="13" type="primary">ERNC</name>
    <name evidence="13" type="ORF">DAPPUDRAFT_347698</name>
</gene>
<evidence type="ECO:0000256" key="5">
    <source>
        <dbReference type="ARBA" id="ARBA00022723"/>
    </source>
</evidence>
<dbReference type="Proteomes" id="UP000000305">
    <property type="component" value="Unassembled WGS sequence"/>
</dbReference>
<evidence type="ECO:0000256" key="7">
    <source>
        <dbReference type="ARBA" id="ARBA00022801"/>
    </source>
</evidence>
<dbReference type="GO" id="GO:0046872">
    <property type="term" value="F:metal ion binding"/>
    <property type="evidence" value="ECO:0007669"/>
    <property type="project" value="UniProtKB-UniRule"/>
</dbReference>
<keyword evidence="14" id="KW-1185">Reference proteome</keyword>
<protein>
    <submittedName>
        <fullName evidence="13">Endoribonuclease-like protein</fullName>
    </submittedName>
</protein>
<dbReference type="KEGG" id="dpx:DAPPUDRAFT_347698"/>
<evidence type="ECO:0000256" key="1">
    <source>
        <dbReference type="ARBA" id="ARBA00001936"/>
    </source>
</evidence>
<dbReference type="OMA" id="WIRMAYL"/>
<dbReference type="EMBL" id="GL732582">
    <property type="protein sequence ID" value="EFX74601.1"/>
    <property type="molecule type" value="Genomic_DNA"/>
</dbReference>
<reference evidence="13 14" key="1">
    <citation type="journal article" date="2011" name="Science">
        <title>The ecoresponsive genome of Daphnia pulex.</title>
        <authorList>
            <person name="Colbourne J.K."/>
            <person name="Pfrender M.E."/>
            <person name="Gilbert D."/>
            <person name="Thomas W.K."/>
            <person name="Tucker A."/>
            <person name="Oakley T.H."/>
            <person name="Tokishita S."/>
            <person name="Aerts A."/>
            <person name="Arnold G.J."/>
            <person name="Basu M.K."/>
            <person name="Bauer D.J."/>
            <person name="Caceres C.E."/>
            <person name="Carmel L."/>
            <person name="Casola C."/>
            <person name="Choi J.H."/>
            <person name="Detter J.C."/>
            <person name="Dong Q."/>
            <person name="Dusheyko S."/>
            <person name="Eads B.D."/>
            <person name="Frohlich T."/>
            <person name="Geiler-Samerotte K.A."/>
            <person name="Gerlach D."/>
            <person name="Hatcher P."/>
            <person name="Jogdeo S."/>
            <person name="Krijgsveld J."/>
            <person name="Kriventseva E.V."/>
            <person name="Kultz D."/>
            <person name="Laforsch C."/>
            <person name="Lindquist E."/>
            <person name="Lopez J."/>
            <person name="Manak J.R."/>
            <person name="Muller J."/>
            <person name="Pangilinan J."/>
            <person name="Patwardhan R.P."/>
            <person name="Pitluck S."/>
            <person name="Pritham E.J."/>
            <person name="Rechtsteiner A."/>
            <person name="Rho M."/>
            <person name="Rogozin I.B."/>
            <person name="Sakarya O."/>
            <person name="Salamov A."/>
            <person name="Schaack S."/>
            <person name="Shapiro H."/>
            <person name="Shiga Y."/>
            <person name="Skalitzky C."/>
            <person name="Smith Z."/>
            <person name="Souvorov A."/>
            <person name="Sung W."/>
            <person name="Tang Z."/>
            <person name="Tsuchiya D."/>
            <person name="Tu H."/>
            <person name="Vos H."/>
            <person name="Wang M."/>
            <person name="Wolf Y.I."/>
            <person name="Yamagata H."/>
            <person name="Yamada T."/>
            <person name="Ye Y."/>
            <person name="Shaw J.R."/>
            <person name="Andrews J."/>
            <person name="Crease T.J."/>
            <person name="Tang H."/>
            <person name="Lucas S.M."/>
            <person name="Robertson H.M."/>
            <person name="Bork P."/>
            <person name="Koonin E.V."/>
            <person name="Zdobnov E.M."/>
            <person name="Grigoriev I.V."/>
            <person name="Lynch M."/>
            <person name="Boore J.L."/>
        </authorList>
    </citation>
    <scope>NUCLEOTIDE SEQUENCE [LARGE SCALE GENOMIC DNA]</scope>
</reference>
<dbReference type="eggNOG" id="KOG2849">
    <property type="taxonomic scope" value="Eukaryota"/>
</dbReference>
<keyword evidence="7 11" id="KW-0378">Hydrolase</keyword>
<evidence type="ECO:0000259" key="12">
    <source>
        <dbReference type="PROSITE" id="PS51959"/>
    </source>
</evidence>
<name>E9H119_DAPPU</name>
<organism evidence="13 14">
    <name type="scientific">Daphnia pulex</name>
    <name type="common">Water flea</name>
    <dbReference type="NCBI Taxonomy" id="6669"/>
    <lineage>
        <taxon>Eukaryota</taxon>
        <taxon>Metazoa</taxon>
        <taxon>Ecdysozoa</taxon>
        <taxon>Arthropoda</taxon>
        <taxon>Crustacea</taxon>
        <taxon>Branchiopoda</taxon>
        <taxon>Diplostraca</taxon>
        <taxon>Cladocera</taxon>
        <taxon>Anomopoda</taxon>
        <taxon>Daphniidae</taxon>
        <taxon>Daphnia</taxon>
    </lineage>
</organism>
<comment type="subunit">
    <text evidence="3 11">Monomer.</text>
</comment>
<feature type="chain" id="PRO_5026377529" evidence="11">
    <location>
        <begin position="20"/>
        <end position="291"/>
    </location>
</feature>
<evidence type="ECO:0000313" key="13">
    <source>
        <dbReference type="EMBL" id="EFX74601.1"/>
    </source>
</evidence>
<dbReference type="InterPro" id="IPR018998">
    <property type="entry name" value="EndoU_C"/>
</dbReference>
<evidence type="ECO:0000256" key="4">
    <source>
        <dbReference type="ARBA" id="ARBA00022722"/>
    </source>
</evidence>
<dbReference type="GO" id="GO:0004521">
    <property type="term" value="F:RNA endonuclease activity"/>
    <property type="evidence" value="ECO:0000318"/>
    <property type="project" value="GO_Central"/>
</dbReference>
<evidence type="ECO:0000313" key="14">
    <source>
        <dbReference type="Proteomes" id="UP000000305"/>
    </source>
</evidence>
<dbReference type="SUPFAM" id="SSF142877">
    <property type="entry name" value="EndoU-like"/>
    <property type="match status" value="1"/>
</dbReference>
<evidence type="ECO:0000256" key="2">
    <source>
        <dbReference type="ARBA" id="ARBA00010168"/>
    </source>
</evidence>
<dbReference type="PANTHER" id="PTHR12439:SF42">
    <property type="entry name" value="ENDORIBONUCLEASE-RELATED"/>
    <property type="match status" value="1"/>
</dbReference>
<dbReference type="GO" id="GO:0016787">
    <property type="term" value="F:hydrolase activity"/>
    <property type="evidence" value="ECO:0007669"/>
    <property type="project" value="UniProtKB-KW"/>
</dbReference>
<proteinExistence type="inferred from homology"/>
<evidence type="ECO:0000256" key="6">
    <source>
        <dbReference type="ARBA" id="ARBA00022759"/>
    </source>
</evidence>
<keyword evidence="11" id="KW-0732">Signal</keyword>
<keyword evidence="9 11" id="KW-0464">Manganese</keyword>